<evidence type="ECO:0000313" key="5">
    <source>
        <dbReference type="EMBL" id="VDN09913.1"/>
    </source>
</evidence>
<dbReference type="Proteomes" id="UP000281553">
    <property type="component" value="Unassembled WGS sequence"/>
</dbReference>
<evidence type="ECO:0000259" key="4">
    <source>
        <dbReference type="PROSITE" id="PS50102"/>
    </source>
</evidence>
<feature type="domain" description="RRM" evidence="4">
    <location>
        <begin position="311"/>
        <end position="388"/>
    </location>
</feature>
<dbReference type="AlphaFoldDB" id="A0A3P7LGV8"/>
<proteinExistence type="predicted"/>
<reference evidence="5 6" key="1">
    <citation type="submission" date="2018-11" db="EMBL/GenBank/DDBJ databases">
        <authorList>
            <consortium name="Pathogen Informatics"/>
        </authorList>
    </citation>
    <scope>NUCLEOTIDE SEQUENCE [LARGE SCALE GENOMIC DNA]</scope>
</reference>
<comment type="subcellular location">
    <subcellularLocation>
        <location evidence="1">Nucleus</location>
    </subcellularLocation>
</comment>
<feature type="domain" description="RRM" evidence="4">
    <location>
        <begin position="189"/>
        <end position="270"/>
    </location>
</feature>
<dbReference type="PROSITE" id="PS50102">
    <property type="entry name" value="RRM"/>
    <property type="match status" value="3"/>
</dbReference>
<evidence type="ECO:0000256" key="2">
    <source>
        <dbReference type="ARBA" id="ARBA00023242"/>
    </source>
</evidence>
<dbReference type="GO" id="GO:0000785">
    <property type="term" value="C:chromatin"/>
    <property type="evidence" value="ECO:0007669"/>
    <property type="project" value="TreeGrafter"/>
</dbReference>
<dbReference type="EMBL" id="UYRU01048050">
    <property type="protein sequence ID" value="VDN09913.1"/>
    <property type="molecule type" value="Genomic_DNA"/>
</dbReference>
<dbReference type="OrthoDB" id="10067824at2759"/>
<protein>
    <recommendedName>
        <fullName evidence="4">RRM domain-containing protein</fullName>
    </recommendedName>
</protein>
<dbReference type="PANTHER" id="PTHR48033">
    <property type="entry name" value="RNA-BINDING (RRM/RBD/RNP MOTIFS) FAMILY PROTEIN"/>
    <property type="match status" value="1"/>
</dbReference>
<dbReference type="InterPro" id="IPR035979">
    <property type="entry name" value="RBD_domain_sf"/>
</dbReference>
<evidence type="ECO:0000256" key="1">
    <source>
        <dbReference type="ARBA" id="ARBA00004123"/>
    </source>
</evidence>
<dbReference type="GO" id="GO:0005654">
    <property type="term" value="C:nucleoplasm"/>
    <property type="evidence" value="ECO:0007669"/>
    <property type="project" value="TreeGrafter"/>
</dbReference>
<sequence length="392" mass="44333">MNSFQPERLHLQFHKAVAESANICDFFVSGLTPIITEEDLWTHFTSFGEVFDVLMSTKPSENAYIAIRPTEDPIEITGKRHFIRGIEIIAVECYSFGDDNGPDLLREDDVNPKGIFLADLPKDTTNCDLFEYFSQFGLITDVILLKEKLDGDIGRCGIIIFRDVDAVKEVFAAQPHQPEVLCEEDVNPKGIFVAGLPEATTDCDLHEYFSQFGLMTTVFVMKDKREEKRAEDSCRCGIVIFRDTDAVKKVFAAQPHQLNSRQINVEPAKYRKVDDKKFGFSVSDEDFDDSNVECEGENAIYDSWAGSSEQLEIFVGSLTPYTTEFQLEDYFSAFGSVATARILHDRVTGMSRGFGFVTFADNTAFKQDVLKVCHFLNGRRLRIRLSTNFPQS</sequence>
<name>A0A3P7LGV8_DIBLA</name>
<dbReference type="InterPro" id="IPR000504">
    <property type="entry name" value="RRM_dom"/>
</dbReference>
<evidence type="ECO:0000313" key="6">
    <source>
        <dbReference type="Proteomes" id="UP000281553"/>
    </source>
</evidence>
<feature type="non-terminal residue" evidence="5">
    <location>
        <position position="392"/>
    </location>
</feature>
<dbReference type="PANTHER" id="PTHR48033:SF10">
    <property type="entry name" value="RNA-BINDING PROTEIN SQUID"/>
    <property type="match status" value="1"/>
</dbReference>
<dbReference type="SMART" id="SM00360">
    <property type="entry name" value="RRM"/>
    <property type="match status" value="4"/>
</dbReference>
<dbReference type="Pfam" id="PF00076">
    <property type="entry name" value="RRM_1"/>
    <property type="match status" value="4"/>
</dbReference>
<feature type="domain" description="RRM" evidence="4">
    <location>
        <begin position="113"/>
        <end position="198"/>
    </location>
</feature>
<dbReference type="GO" id="GO:0010468">
    <property type="term" value="P:regulation of gene expression"/>
    <property type="evidence" value="ECO:0007669"/>
    <property type="project" value="TreeGrafter"/>
</dbReference>
<gene>
    <name evidence="5" type="ORF">DILT_LOCUS5744</name>
</gene>
<evidence type="ECO:0000256" key="3">
    <source>
        <dbReference type="PROSITE-ProRule" id="PRU00176"/>
    </source>
</evidence>
<accession>A0A3P7LGV8</accession>
<dbReference type="InterPro" id="IPR012677">
    <property type="entry name" value="Nucleotide-bd_a/b_plait_sf"/>
</dbReference>
<dbReference type="GO" id="GO:0003723">
    <property type="term" value="F:RNA binding"/>
    <property type="evidence" value="ECO:0007669"/>
    <property type="project" value="UniProtKB-UniRule"/>
</dbReference>
<organism evidence="5 6">
    <name type="scientific">Dibothriocephalus latus</name>
    <name type="common">Fish tapeworm</name>
    <name type="synonym">Diphyllobothrium latum</name>
    <dbReference type="NCBI Taxonomy" id="60516"/>
    <lineage>
        <taxon>Eukaryota</taxon>
        <taxon>Metazoa</taxon>
        <taxon>Spiralia</taxon>
        <taxon>Lophotrochozoa</taxon>
        <taxon>Platyhelminthes</taxon>
        <taxon>Cestoda</taxon>
        <taxon>Eucestoda</taxon>
        <taxon>Diphyllobothriidea</taxon>
        <taxon>Diphyllobothriidae</taxon>
        <taxon>Dibothriocephalus</taxon>
    </lineage>
</organism>
<keyword evidence="2" id="KW-0539">Nucleus</keyword>
<keyword evidence="3" id="KW-0694">RNA-binding</keyword>
<dbReference type="SUPFAM" id="SSF54928">
    <property type="entry name" value="RNA-binding domain, RBD"/>
    <property type="match status" value="4"/>
</dbReference>
<keyword evidence="6" id="KW-1185">Reference proteome</keyword>
<dbReference type="Gene3D" id="3.30.70.330">
    <property type="match status" value="4"/>
</dbReference>